<accession>A0A369WFE3</accession>
<evidence type="ECO:0000313" key="1">
    <source>
        <dbReference type="EMBL" id="RDE19889.1"/>
    </source>
</evidence>
<proteinExistence type="predicted"/>
<evidence type="ECO:0000313" key="2">
    <source>
        <dbReference type="Proteomes" id="UP000253769"/>
    </source>
</evidence>
<dbReference type="Proteomes" id="UP000253769">
    <property type="component" value="Unassembled WGS sequence"/>
</dbReference>
<organism evidence="1 2">
    <name type="scientific">Motiliproteus coralliicola</name>
    <dbReference type="NCBI Taxonomy" id="2283196"/>
    <lineage>
        <taxon>Bacteria</taxon>
        <taxon>Pseudomonadati</taxon>
        <taxon>Pseudomonadota</taxon>
        <taxon>Gammaproteobacteria</taxon>
        <taxon>Oceanospirillales</taxon>
        <taxon>Oceanospirillaceae</taxon>
        <taxon>Motiliproteus</taxon>
    </lineage>
</organism>
<keyword evidence="2" id="KW-1185">Reference proteome</keyword>
<comment type="caution">
    <text evidence="1">The sequence shown here is derived from an EMBL/GenBank/DDBJ whole genome shotgun (WGS) entry which is preliminary data.</text>
</comment>
<sequence length="99" mass="11336">MFRLQFCRGGTPMLLPTVFQVNHTGVIAMTYIVNAWLEREKPQLQVTDRRSGKVVMEWGAERLRSMFATGELCLADLQASDAQLQETIKELFLLSYRPS</sequence>
<protein>
    <submittedName>
        <fullName evidence="1">Uncharacterized protein</fullName>
    </submittedName>
</protein>
<reference evidence="1 2" key="1">
    <citation type="submission" date="2018-07" db="EMBL/GenBank/DDBJ databases">
        <title>Motiliproteus coralliicola sp. nov., a bacterium isolated from Coral.</title>
        <authorList>
            <person name="Wang G."/>
        </authorList>
    </citation>
    <scope>NUCLEOTIDE SEQUENCE [LARGE SCALE GENOMIC DNA]</scope>
    <source>
        <strain evidence="1 2">C34</strain>
    </source>
</reference>
<gene>
    <name evidence="1" type="ORF">DV711_13555</name>
</gene>
<dbReference type="EMBL" id="QQOH01000003">
    <property type="protein sequence ID" value="RDE19889.1"/>
    <property type="molecule type" value="Genomic_DNA"/>
</dbReference>
<name>A0A369WFE3_9GAMM</name>
<dbReference type="AlphaFoldDB" id="A0A369WFE3"/>